<dbReference type="RefSeq" id="WP_184436126.1">
    <property type="nucleotide sequence ID" value="NZ_JACIGI010000023.1"/>
</dbReference>
<dbReference type="HAMAP" id="MF_01877">
    <property type="entry name" value="16SrRNA_methyltr_I"/>
    <property type="match status" value="1"/>
</dbReference>
<feature type="domain" description="RsmI HTH" evidence="8">
    <location>
        <begin position="256"/>
        <end position="294"/>
    </location>
</feature>
<dbReference type="InterPro" id="IPR018063">
    <property type="entry name" value="SAM_MeTrfase_RsmI_CS"/>
</dbReference>
<evidence type="ECO:0000313" key="9">
    <source>
        <dbReference type="EMBL" id="MBB4286899.1"/>
    </source>
</evidence>
<comment type="caution">
    <text evidence="9">The sequence shown here is derived from an EMBL/GenBank/DDBJ whole genome shotgun (WGS) entry which is preliminary data.</text>
</comment>
<comment type="subcellular location">
    <subcellularLocation>
        <location evidence="6">Cytoplasm</location>
    </subcellularLocation>
</comment>
<feature type="domain" description="Tetrapyrrole methylase" evidence="7">
    <location>
        <begin position="22"/>
        <end position="220"/>
    </location>
</feature>
<dbReference type="FunFam" id="3.40.1010.10:FF:000007">
    <property type="entry name" value="Ribosomal RNA small subunit methyltransferase I"/>
    <property type="match status" value="1"/>
</dbReference>
<dbReference type="Pfam" id="PF23016">
    <property type="entry name" value="RsmI_C"/>
    <property type="match status" value="1"/>
</dbReference>
<dbReference type="GO" id="GO:0005737">
    <property type="term" value="C:cytoplasm"/>
    <property type="evidence" value="ECO:0007669"/>
    <property type="project" value="UniProtKB-SubCell"/>
</dbReference>
<dbReference type="EMBL" id="JACIGI010000023">
    <property type="protein sequence ID" value="MBB4286899.1"/>
    <property type="molecule type" value="Genomic_DNA"/>
</dbReference>
<keyword evidence="5 6" id="KW-0949">S-adenosyl-L-methionine</keyword>
<evidence type="ECO:0000256" key="2">
    <source>
        <dbReference type="ARBA" id="ARBA00022552"/>
    </source>
</evidence>
<evidence type="ECO:0000256" key="4">
    <source>
        <dbReference type="ARBA" id="ARBA00022679"/>
    </source>
</evidence>
<dbReference type="NCBIfam" id="TIGR00096">
    <property type="entry name" value="16S rRNA (cytidine(1402)-2'-O)-methyltransferase"/>
    <property type="match status" value="1"/>
</dbReference>
<evidence type="ECO:0000256" key="5">
    <source>
        <dbReference type="ARBA" id="ARBA00022691"/>
    </source>
</evidence>
<dbReference type="Pfam" id="PF00590">
    <property type="entry name" value="TP_methylase"/>
    <property type="match status" value="1"/>
</dbReference>
<sequence length="304" mass="31063">MAPQPSHAESSSKPSPALASGLYVVATPIGNARDITLRALDVLNAADVIACEDTRTTGSLMARLGVATPLTPYHEHNAGRARPALLARLARGEAVALVSDAGTPLVNDPGFKLTRAALDDGHAVIPIPGPSAPLAALVASGLPSDRFLFAGFPPPKEAARAAFVADLAAVPASLILFESARRLPATLAALAAGLGARPAAVCRELTKRFEGVRRDPLPALAAHYAEAGPPKGEVVIVVAPPDADAAAAALTPQDLDDRLRAALAAGLGTKDAAARVATETGVPRRALYQRALALSRSPDREADG</sequence>
<dbReference type="SUPFAM" id="SSF53790">
    <property type="entry name" value="Tetrapyrrole methylase"/>
    <property type="match status" value="1"/>
</dbReference>
<organism evidence="9 10">
    <name type="scientific">Roseospira goensis</name>
    <dbReference type="NCBI Taxonomy" id="391922"/>
    <lineage>
        <taxon>Bacteria</taxon>
        <taxon>Pseudomonadati</taxon>
        <taxon>Pseudomonadota</taxon>
        <taxon>Alphaproteobacteria</taxon>
        <taxon>Rhodospirillales</taxon>
        <taxon>Rhodospirillaceae</taxon>
        <taxon>Roseospira</taxon>
    </lineage>
</organism>
<keyword evidence="2 6" id="KW-0698">rRNA processing</keyword>
<evidence type="ECO:0000256" key="6">
    <source>
        <dbReference type="HAMAP-Rule" id="MF_01877"/>
    </source>
</evidence>
<keyword evidence="4 6" id="KW-0808">Transferase</keyword>
<keyword evidence="1 6" id="KW-0963">Cytoplasm</keyword>
<comment type="function">
    <text evidence="6">Catalyzes the 2'-O-methylation of the ribose of cytidine 1402 (C1402) in 16S rRNA.</text>
</comment>
<evidence type="ECO:0000259" key="7">
    <source>
        <dbReference type="Pfam" id="PF00590"/>
    </source>
</evidence>
<dbReference type="CDD" id="cd11648">
    <property type="entry name" value="RsmI"/>
    <property type="match status" value="1"/>
</dbReference>
<gene>
    <name evidence="6" type="primary">rsmI</name>
    <name evidence="9" type="ORF">GGD88_002641</name>
</gene>
<keyword evidence="3 6" id="KW-0489">Methyltransferase</keyword>
<name>A0A7W6S2C8_9PROT</name>
<dbReference type="InterPro" id="IPR014777">
    <property type="entry name" value="4pyrrole_Mease_sub1"/>
</dbReference>
<proteinExistence type="inferred from homology"/>
<dbReference type="Gene3D" id="3.40.1010.10">
    <property type="entry name" value="Cobalt-precorrin-4 Transmethylase, Domain 1"/>
    <property type="match status" value="1"/>
</dbReference>
<evidence type="ECO:0000256" key="1">
    <source>
        <dbReference type="ARBA" id="ARBA00022490"/>
    </source>
</evidence>
<protein>
    <recommendedName>
        <fullName evidence="6">Ribosomal RNA small subunit methyltransferase I</fullName>
        <ecNumber evidence="6">2.1.1.198</ecNumber>
    </recommendedName>
    <alternativeName>
        <fullName evidence="6">16S rRNA 2'-O-ribose C1402 methyltransferase</fullName>
    </alternativeName>
    <alternativeName>
        <fullName evidence="6">rRNA (cytidine-2'-O-)-methyltransferase RsmI</fullName>
    </alternativeName>
</protein>
<dbReference type="GO" id="GO:0070677">
    <property type="term" value="F:rRNA (cytosine-2'-O-)-methyltransferase activity"/>
    <property type="evidence" value="ECO:0007669"/>
    <property type="project" value="UniProtKB-UniRule"/>
</dbReference>
<dbReference type="Proteomes" id="UP000555728">
    <property type="component" value="Unassembled WGS sequence"/>
</dbReference>
<dbReference type="InterPro" id="IPR053910">
    <property type="entry name" value="RsmI_HTH"/>
</dbReference>
<dbReference type="InterPro" id="IPR035996">
    <property type="entry name" value="4pyrrol_Methylase_sf"/>
</dbReference>
<reference evidence="9 10" key="1">
    <citation type="submission" date="2020-08" db="EMBL/GenBank/DDBJ databases">
        <title>Genome sequencing of Purple Non-Sulfur Bacteria from various extreme environments.</title>
        <authorList>
            <person name="Mayer M."/>
        </authorList>
    </citation>
    <scope>NUCLEOTIDE SEQUENCE [LARGE SCALE GENOMIC DNA]</scope>
    <source>
        <strain evidence="9 10">JA135</strain>
    </source>
</reference>
<evidence type="ECO:0000259" key="8">
    <source>
        <dbReference type="Pfam" id="PF23016"/>
    </source>
</evidence>
<dbReference type="InterPro" id="IPR014776">
    <property type="entry name" value="4pyrrole_Mease_sub2"/>
</dbReference>
<dbReference type="InterPro" id="IPR000878">
    <property type="entry name" value="4pyrrol_Mease"/>
</dbReference>
<dbReference type="Gene3D" id="3.30.950.10">
    <property type="entry name" value="Methyltransferase, Cobalt-precorrin-4 Transmethylase, Domain 2"/>
    <property type="match status" value="1"/>
</dbReference>
<comment type="catalytic activity">
    <reaction evidence="6">
        <text>cytidine(1402) in 16S rRNA + S-adenosyl-L-methionine = 2'-O-methylcytidine(1402) in 16S rRNA + S-adenosyl-L-homocysteine + H(+)</text>
        <dbReference type="Rhea" id="RHEA:42924"/>
        <dbReference type="Rhea" id="RHEA-COMP:10285"/>
        <dbReference type="Rhea" id="RHEA-COMP:10286"/>
        <dbReference type="ChEBI" id="CHEBI:15378"/>
        <dbReference type="ChEBI" id="CHEBI:57856"/>
        <dbReference type="ChEBI" id="CHEBI:59789"/>
        <dbReference type="ChEBI" id="CHEBI:74495"/>
        <dbReference type="ChEBI" id="CHEBI:82748"/>
        <dbReference type="EC" id="2.1.1.198"/>
    </reaction>
</comment>
<evidence type="ECO:0000256" key="3">
    <source>
        <dbReference type="ARBA" id="ARBA00022603"/>
    </source>
</evidence>
<dbReference type="PROSITE" id="PS01296">
    <property type="entry name" value="RSMI"/>
    <property type="match status" value="1"/>
</dbReference>
<dbReference type="AlphaFoldDB" id="A0A7W6S2C8"/>
<evidence type="ECO:0000313" key="10">
    <source>
        <dbReference type="Proteomes" id="UP000555728"/>
    </source>
</evidence>
<accession>A0A7W6S2C8</accession>
<dbReference type="PANTHER" id="PTHR46111">
    <property type="entry name" value="RIBOSOMAL RNA SMALL SUBUNIT METHYLTRANSFERASE I"/>
    <property type="match status" value="1"/>
</dbReference>
<dbReference type="PANTHER" id="PTHR46111:SF1">
    <property type="entry name" value="RIBOSOMAL RNA SMALL SUBUNIT METHYLTRANSFERASE I"/>
    <property type="match status" value="1"/>
</dbReference>
<dbReference type="InterPro" id="IPR008189">
    <property type="entry name" value="rRNA_ssu_MeTfrase_I"/>
</dbReference>
<comment type="similarity">
    <text evidence="6">Belongs to the methyltransferase superfamily. RsmI family.</text>
</comment>
<dbReference type="EC" id="2.1.1.198" evidence="6"/>
<dbReference type="PIRSF" id="PIRSF005917">
    <property type="entry name" value="MTase_YraL"/>
    <property type="match status" value="1"/>
</dbReference>
<keyword evidence="10" id="KW-1185">Reference proteome</keyword>